<evidence type="ECO:0000256" key="4">
    <source>
        <dbReference type="ARBA" id="ARBA00022452"/>
    </source>
</evidence>
<comment type="caution">
    <text evidence="8">The sequence shown here is derived from an EMBL/GenBank/DDBJ whole genome shotgun (WGS) entry which is preliminary data.</text>
</comment>
<evidence type="ECO:0000256" key="6">
    <source>
        <dbReference type="ARBA" id="ARBA00023136"/>
    </source>
</evidence>
<dbReference type="PROSITE" id="PS51257">
    <property type="entry name" value="PROKAR_LIPOPROTEIN"/>
    <property type="match status" value="1"/>
</dbReference>
<evidence type="ECO:0008006" key="9">
    <source>
        <dbReference type="Google" id="ProtNLM"/>
    </source>
</evidence>
<evidence type="ECO:0000256" key="3">
    <source>
        <dbReference type="ARBA" id="ARBA00022448"/>
    </source>
</evidence>
<keyword evidence="3" id="KW-0813">Transport</keyword>
<dbReference type="InterPro" id="IPR003423">
    <property type="entry name" value="OMP_efflux"/>
</dbReference>
<dbReference type="GO" id="GO:1990281">
    <property type="term" value="C:efflux pump complex"/>
    <property type="evidence" value="ECO:0007669"/>
    <property type="project" value="TreeGrafter"/>
</dbReference>
<dbReference type="GO" id="GO:0009279">
    <property type="term" value="C:cell outer membrane"/>
    <property type="evidence" value="ECO:0007669"/>
    <property type="project" value="UniProtKB-SubCell"/>
</dbReference>
<keyword evidence="5" id="KW-0812">Transmembrane</keyword>
<keyword evidence="7" id="KW-0998">Cell outer membrane</keyword>
<keyword evidence="6" id="KW-0472">Membrane</keyword>
<accession>A0A643ESQ3</accession>
<dbReference type="Gene3D" id="1.20.1600.10">
    <property type="entry name" value="Outer membrane efflux proteins (OEP)"/>
    <property type="match status" value="1"/>
</dbReference>
<dbReference type="AlphaFoldDB" id="A0A643ESQ3"/>
<evidence type="ECO:0000313" key="8">
    <source>
        <dbReference type="EMBL" id="KAB0564855.1"/>
    </source>
</evidence>
<dbReference type="PANTHER" id="PTHR30026:SF22">
    <property type="entry name" value="OUTER MEMBRANE EFFLUX PROTEIN"/>
    <property type="match status" value="1"/>
</dbReference>
<dbReference type="Pfam" id="PF02321">
    <property type="entry name" value="OEP"/>
    <property type="match status" value="1"/>
</dbReference>
<comment type="subcellular location">
    <subcellularLocation>
        <location evidence="1">Cell outer membrane</location>
    </subcellularLocation>
</comment>
<dbReference type="PANTHER" id="PTHR30026">
    <property type="entry name" value="OUTER MEMBRANE PROTEIN TOLC"/>
    <property type="match status" value="1"/>
</dbReference>
<dbReference type="SUPFAM" id="SSF56954">
    <property type="entry name" value="Outer membrane efflux proteins (OEP)"/>
    <property type="match status" value="1"/>
</dbReference>
<reference evidence="8" key="1">
    <citation type="submission" date="2019-09" db="EMBL/GenBank/DDBJ databases">
        <title>Draft genome sequences of 48 bacterial type strains from the CCUG.</title>
        <authorList>
            <person name="Tunovic T."/>
            <person name="Pineiro-Iglesias B."/>
            <person name="Unosson C."/>
            <person name="Inganas E."/>
            <person name="Ohlen M."/>
            <person name="Cardew S."/>
            <person name="Jensie-Markopoulos S."/>
            <person name="Salva-Serra F."/>
            <person name="Jaen-Luchoro D."/>
            <person name="Karlsson R."/>
            <person name="Svensson-Stadler L."/>
            <person name="Chun J."/>
            <person name="Moore E."/>
        </authorList>
    </citation>
    <scope>NUCLEOTIDE SEQUENCE</scope>
    <source>
        <strain evidence="8">CCUG 50899</strain>
    </source>
</reference>
<dbReference type="InterPro" id="IPR051906">
    <property type="entry name" value="TolC-like"/>
</dbReference>
<evidence type="ECO:0000256" key="2">
    <source>
        <dbReference type="ARBA" id="ARBA00007613"/>
    </source>
</evidence>
<proteinExistence type="inferred from homology"/>
<sequence length="448" mass="48164">MIPLRAHLRICRQAAMFITGGILLSGCVGLPAADGTEAAIIEKASVMPTLTPVKGAQIGAVARNGLLINPSVREAASVISASADQVRVQRAALFPGLSVAAGAGVGSGSTGKPGVDLTGSQLLFDGGNSKRAVKLADFDLQINYIAFQKTVDDTLLEILKTYADVQMKSELLDVYKNQLKALTELDKLVAERATNGAVSSSDHLETRKRVQSAAFLANDTQLELGEARDRLTLLTGQPQGGRVSLSTKSCKAQGETDDLRMNRLSQARAQVALEKAEKEVTPRIALQPVVGGELGVNKLPLGLNVDVRSDFLQGGALTARANVARNNLAGTEAKLASVQLQDSLTETALVRSLAAGDIKSTMLKKQIELLKKTRVLYREQYFDMGTRQLSDLLDNEEEYYSRQAELAKLRTEMSITRVQCAIRSRGLREELKVNGNSIYGYPLSADLL</sequence>
<dbReference type="GO" id="GO:0015562">
    <property type="term" value="F:efflux transmembrane transporter activity"/>
    <property type="evidence" value="ECO:0007669"/>
    <property type="project" value="InterPro"/>
</dbReference>
<evidence type="ECO:0000256" key="5">
    <source>
        <dbReference type="ARBA" id="ARBA00022692"/>
    </source>
</evidence>
<dbReference type="EMBL" id="VZPE01000020">
    <property type="protein sequence ID" value="KAB0564855.1"/>
    <property type="molecule type" value="Genomic_DNA"/>
</dbReference>
<gene>
    <name evidence="8" type="ORF">F7Q93_23830</name>
</gene>
<protein>
    <recommendedName>
        <fullName evidence="9">TolC family protein</fullName>
    </recommendedName>
</protein>
<dbReference type="GO" id="GO:0015288">
    <property type="term" value="F:porin activity"/>
    <property type="evidence" value="ECO:0007669"/>
    <property type="project" value="TreeGrafter"/>
</dbReference>
<evidence type="ECO:0000256" key="7">
    <source>
        <dbReference type="ARBA" id="ARBA00023237"/>
    </source>
</evidence>
<organism evidence="8">
    <name type="scientific">Brucella pituitosa</name>
    <dbReference type="NCBI Taxonomy" id="571256"/>
    <lineage>
        <taxon>Bacteria</taxon>
        <taxon>Pseudomonadati</taxon>
        <taxon>Pseudomonadota</taxon>
        <taxon>Alphaproteobacteria</taxon>
        <taxon>Hyphomicrobiales</taxon>
        <taxon>Brucellaceae</taxon>
        <taxon>Brucella/Ochrobactrum group</taxon>
        <taxon>Brucella</taxon>
    </lineage>
</organism>
<name>A0A643ESQ3_9HYPH</name>
<evidence type="ECO:0000256" key="1">
    <source>
        <dbReference type="ARBA" id="ARBA00004442"/>
    </source>
</evidence>
<keyword evidence="4" id="KW-1134">Transmembrane beta strand</keyword>
<comment type="similarity">
    <text evidence="2">Belongs to the outer membrane factor (OMF) (TC 1.B.17) family.</text>
</comment>